<keyword evidence="5" id="KW-0675">Receptor</keyword>
<keyword evidence="6" id="KW-1185">Reference proteome</keyword>
<evidence type="ECO:0000256" key="1">
    <source>
        <dbReference type="ARBA" id="ARBA00004442"/>
    </source>
</evidence>
<comment type="caution">
    <text evidence="5">The sequence shown here is derived from an EMBL/GenBank/DDBJ whole genome shotgun (WGS) entry which is preliminary data.</text>
</comment>
<gene>
    <name evidence="5" type="ORF">RS130_09860</name>
</gene>
<dbReference type="Gene3D" id="2.40.170.20">
    <property type="entry name" value="TonB-dependent receptor, beta-barrel domain"/>
    <property type="match status" value="1"/>
</dbReference>
<evidence type="ECO:0000259" key="4">
    <source>
        <dbReference type="Pfam" id="PF00593"/>
    </source>
</evidence>
<protein>
    <submittedName>
        <fullName evidence="5">TonB-dependent receptor</fullName>
    </submittedName>
</protein>
<dbReference type="PANTHER" id="PTHR40980:SF3">
    <property type="entry name" value="TONB-DEPENDENT RECEPTOR-LIKE BETA-BARREL DOMAIN-CONTAINING PROTEIN"/>
    <property type="match status" value="1"/>
</dbReference>
<dbReference type="EMBL" id="JAWDIO010000002">
    <property type="protein sequence ID" value="MDU0354198.1"/>
    <property type="molecule type" value="Genomic_DNA"/>
</dbReference>
<dbReference type="InterPro" id="IPR000531">
    <property type="entry name" value="Beta-barrel_TonB"/>
</dbReference>
<evidence type="ECO:0000256" key="2">
    <source>
        <dbReference type="ARBA" id="ARBA00023136"/>
    </source>
</evidence>
<dbReference type="SUPFAM" id="SSF56935">
    <property type="entry name" value="Porins"/>
    <property type="match status" value="1"/>
</dbReference>
<evidence type="ECO:0000256" key="3">
    <source>
        <dbReference type="ARBA" id="ARBA00023237"/>
    </source>
</evidence>
<dbReference type="RefSeq" id="WP_316025815.1">
    <property type="nucleotide sequence ID" value="NZ_JAWDIO010000002.1"/>
</dbReference>
<sequence length="357" mass="40459">MRPNTTINEAIWSNQGWGGVGNSKLRPLISTNLDLSFEWYFDESSIFSVGLFNKDMTDRLESLKETYYWRDLRTDYRREDISIDELLMIPNGQTPADGCMPVRNTQWENRDEAWDLGCHEVSVSVLKNGEKAHNRGVELNFTDNFDSLPGVLSGLGVSMNYTFSDAGSKPERSEVSGLIQPSVPSAWTPRHSSNSTLFWKYKDVEMRLAHRYNGVRFQGRVGDHGMVWADQTHNVDFSVNYRVNSDISVSLHALNLTDQVTRSFYTASNMPVPGRLSMNDDGHYLNEHGQVISVVYGDGFIPATEEQIMSTPELQSQLTTHLIQEGNPMKDNGVDRSRTIGVNKTGRQYRLSVRVNF</sequence>
<comment type="subcellular location">
    <subcellularLocation>
        <location evidence="1">Cell outer membrane</location>
    </subcellularLocation>
</comment>
<proteinExistence type="predicted"/>
<accession>A0ABU3SW30</accession>
<dbReference type="InterPro" id="IPR036942">
    <property type="entry name" value="Beta-barrel_TonB_sf"/>
</dbReference>
<dbReference type="Proteomes" id="UP001247805">
    <property type="component" value="Unassembled WGS sequence"/>
</dbReference>
<dbReference type="PANTHER" id="PTHR40980">
    <property type="entry name" value="PLUG DOMAIN-CONTAINING PROTEIN"/>
    <property type="match status" value="1"/>
</dbReference>
<name>A0ABU3SW30_9ALTE</name>
<evidence type="ECO:0000313" key="5">
    <source>
        <dbReference type="EMBL" id="MDU0354198.1"/>
    </source>
</evidence>
<keyword evidence="2" id="KW-0472">Membrane</keyword>
<evidence type="ECO:0000313" key="6">
    <source>
        <dbReference type="Proteomes" id="UP001247805"/>
    </source>
</evidence>
<feature type="domain" description="TonB-dependent receptor-like beta-barrel" evidence="4">
    <location>
        <begin position="8"/>
        <end position="256"/>
    </location>
</feature>
<dbReference type="Pfam" id="PF00593">
    <property type="entry name" value="TonB_dep_Rec_b-barrel"/>
    <property type="match status" value="1"/>
</dbReference>
<organism evidence="5 6">
    <name type="scientific">Paraglaciecola aquimarina</name>
    <dbReference type="NCBI Taxonomy" id="1235557"/>
    <lineage>
        <taxon>Bacteria</taxon>
        <taxon>Pseudomonadati</taxon>
        <taxon>Pseudomonadota</taxon>
        <taxon>Gammaproteobacteria</taxon>
        <taxon>Alteromonadales</taxon>
        <taxon>Alteromonadaceae</taxon>
        <taxon>Paraglaciecola</taxon>
    </lineage>
</organism>
<keyword evidence="3" id="KW-0998">Cell outer membrane</keyword>
<reference evidence="5 6" key="1">
    <citation type="submission" date="2023-10" db="EMBL/GenBank/DDBJ databases">
        <title>Glaciecola aquimarina strain GGW-M5 nov., isolated from a coastal seawater.</title>
        <authorList>
            <person name="Bayburt H."/>
            <person name="Kim J.M."/>
            <person name="Choi B.J."/>
            <person name="Jeon C.O."/>
        </authorList>
    </citation>
    <scope>NUCLEOTIDE SEQUENCE [LARGE SCALE GENOMIC DNA]</scope>
    <source>
        <strain evidence="5 6">KCTC 32108</strain>
    </source>
</reference>